<dbReference type="EMBL" id="LUEZ02000124">
    <property type="protein sequence ID" value="RDB16532.1"/>
    <property type="molecule type" value="Genomic_DNA"/>
</dbReference>
<evidence type="ECO:0008006" key="3">
    <source>
        <dbReference type="Google" id="ProtNLM"/>
    </source>
</evidence>
<sequence length="405" mass="45918">MPTDLPQEIIDKIIDSLWKDDQTLKSCALASSFLRHRCQKRLFSSIALDKSLCCDRLLGLLTQNPPLCTYIHDILLMIDHETDPQWLGVNKNLSCVLDMLTSLRSCSLSICNQINWEDIHPHTTAALFRVFALPSLASIEILSLFGIPNTFFDISNVLEQLVLKSVTFTRTSDAGVASPRSLSSRRHSLRLDCTSRLMFFTRITDLRIRTTRDSLPILLPVLTAAAKSLNSLELNHLYTEREHRTGRGLNNFRFNLANLTNLTRLSFHFTVLYHTFNDLPSTFLTSAQHLTTFLASSASTLARIETLTATFKPYDLYSSYEISMVKCFSELDVWSQLDKAICPDRSSARLRVSLVLSIEIPKLAQLVEARNLWRESMQGKFPMLEERGTLTLEVESSVPNVPETE</sequence>
<keyword evidence="2" id="KW-1185">Reference proteome</keyword>
<dbReference type="InParanoid" id="A0A369J553"/>
<comment type="caution">
    <text evidence="1">The sequence shown here is derived from an EMBL/GenBank/DDBJ whole genome shotgun (WGS) entry which is preliminary data.</text>
</comment>
<dbReference type="Proteomes" id="UP000076154">
    <property type="component" value="Unassembled WGS sequence"/>
</dbReference>
<name>A0A369J553_HYPMA</name>
<reference evidence="1" key="1">
    <citation type="submission" date="2018-04" db="EMBL/GenBank/DDBJ databases">
        <title>Whole genome sequencing of Hypsizygus marmoreus.</title>
        <authorList>
            <person name="Choi I.-G."/>
            <person name="Min B."/>
            <person name="Kim J.-G."/>
            <person name="Kim S."/>
            <person name="Oh Y.-L."/>
            <person name="Kong W.-S."/>
            <person name="Park H."/>
            <person name="Jeong J."/>
            <person name="Song E.-S."/>
        </authorList>
    </citation>
    <scope>NUCLEOTIDE SEQUENCE [LARGE SCALE GENOMIC DNA]</scope>
    <source>
        <strain evidence="1">51987-8</strain>
    </source>
</reference>
<organism evidence="1 2">
    <name type="scientific">Hypsizygus marmoreus</name>
    <name type="common">White beech mushroom</name>
    <name type="synonym">Agaricus marmoreus</name>
    <dbReference type="NCBI Taxonomy" id="39966"/>
    <lineage>
        <taxon>Eukaryota</taxon>
        <taxon>Fungi</taxon>
        <taxon>Dikarya</taxon>
        <taxon>Basidiomycota</taxon>
        <taxon>Agaricomycotina</taxon>
        <taxon>Agaricomycetes</taxon>
        <taxon>Agaricomycetidae</taxon>
        <taxon>Agaricales</taxon>
        <taxon>Tricholomatineae</taxon>
        <taxon>Lyophyllaceae</taxon>
        <taxon>Hypsizygus</taxon>
    </lineage>
</organism>
<evidence type="ECO:0000313" key="1">
    <source>
        <dbReference type="EMBL" id="RDB16532.1"/>
    </source>
</evidence>
<gene>
    <name evidence="1" type="ORF">Hypma_002970</name>
</gene>
<protein>
    <recommendedName>
        <fullName evidence="3">F-box domain-containing protein</fullName>
    </recommendedName>
</protein>
<dbReference type="OrthoDB" id="3069231at2759"/>
<proteinExistence type="predicted"/>
<evidence type="ECO:0000313" key="2">
    <source>
        <dbReference type="Proteomes" id="UP000076154"/>
    </source>
</evidence>
<accession>A0A369J553</accession>
<dbReference type="AlphaFoldDB" id="A0A369J553"/>